<accession>A0A1I1Y028</accession>
<dbReference type="RefSeq" id="WP_090085820.1">
    <property type="nucleotide sequence ID" value="NZ_FOMR01000008.1"/>
</dbReference>
<dbReference type="SUPFAM" id="SSF56059">
    <property type="entry name" value="Glutathione synthetase ATP-binding domain-like"/>
    <property type="match status" value="1"/>
</dbReference>
<dbReference type="Pfam" id="PF14305">
    <property type="entry name" value="ATPgrasp_TupA"/>
    <property type="match status" value="1"/>
</dbReference>
<dbReference type="OrthoDB" id="9791827at2"/>
<dbReference type="AlphaFoldDB" id="A0A1I1Y028"/>
<evidence type="ECO:0000313" key="2">
    <source>
        <dbReference type="Proteomes" id="UP000199474"/>
    </source>
</evidence>
<dbReference type="STRING" id="640948.SAMN05216238_108147"/>
<dbReference type="Proteomes" id="UP000199474">
    <property type="component" value="Unassembled WGS sequence"/>
</dbReference>
<sequence length="309" mass="35543">MVQIKTQLKNNALFSRAYSQFIPRFIQISPYLATKFLYKRATKKPLNLRNPTNFNEKIQWLKLYWQHPLVVTCGDKYELRHYAKEAGCEVILNDLYGVYANASEIDWAALPQKFVLKVTSGCGFNIVCPDKQQLDKKAAAAKLNHWLQIDYGLERAELHYSKMTPRIICEKFIETEDGALPIDYKIFCFHGTPRLVLVALDRATEVKRFFFDLDWNPIDFEKGSATAEPDNVTPPKSFKDMLYYAEKLATPFLFVRIDFYDADGQPVLGEMTFTPDRGMATHYNETTLNTLGNMIHLPRDKGTASLSPE</sequence>
<proteinExistence type="predicted"/>
<name>A0A1I1Y028_9BACI</name>
<reference evidence="2" key="1">
    <citation type="submission" date="2016-10" db="EMBL/GenBank/DDBJ databases">
        <authorList>
            <person name="Varghese N."/>
            <person name="Submissions S."/>
        </authorList>
    </citation>
    <scope>NUCLEOTIDE SEQUENCE [LARGE SCALE GENOMIC DNA]</scope>
    <source>
        <strain evidence="2">DSM 22530</strain>
    </source>
</reference>
<evidence type="ECO:0000313" key="1">
    <source>
        <dbReference type="EMBL" id="SFE11423.1"/>
    </source>
</evidence>
<gene>
    <name evidence="1" type="ORF">SAMN05216238_108147</name>
</gene>
<protein>
    <submittedName>
        <fullName evidence="1">TupA-like ATPgrasp</fullName>
    </submittedName>
</protein>
<organism evidence="1 2">
    <name type="scientific">Lentibacillus persicus</name>
    <dbReference type="NCBI Taxonomy" id="640948"/>
    <lineage>
        <taxon>Bacteria</taxon>
        <taxon>Bacillati</taxon>
        <taxon>Bacillota</taxon>
        <taxon>Bacilli</taxon>
        <taxon>Bacillales</taxon>
        <taxon>Bacillaceae</taxon>
        <taxon>Lentibacillus</taxon>
    </lineage>
</organism>
<dbReference type="InterPro" id="IPR029465">
    <property type="entry name" value="ATPgrasp_TupA"/>
</dbReference>
<keyword evidence="2" id="KW-1185">Reference proteome</keyword>
<dbReference type="EMBL" id="FOMR01000008">
    <property type="protein sequence ID" value="SFE11423.1"/>
    <property type="molecule type" value="Genomic_DNA"/>
</dbReference>